<sequence>MEQSRDNASTIAPGTSRPAPYGRACSNCARAKCKCILRANGDSCERCFRLKKVCSPSSSIRKKRVTPRNSSQAARLERKLDGLVSLLRASSSQGNLTEESFNDVSDIVNAVNANNTAASTTSSTAAPSPSCSSNIMNNNKGSLRPPMPCLDFDNTPHQDHRNAATKSTASSSTPGSGAPSPFPYILPRDVEPTAEEERLWYQIFIDKFVDHAPFLRLIVQNMSCTQLRQEKPFLWLSIMSVACPFVQKQWDLGRAVREVLAREVLVEGERNVDYLLGSLCFAQCIAFFHHKAELLPWSPYLDDCLKLLDDAKETFSDELLICQVRLQQILSNTTMLYARLRGSESEQSTRLVVPYIRSLKRQVESLRSQIPEHVAANKFIQIGILYVEVAVNEVAMVRTQHAALMMEKELETMECLLECLQSIQAWTELFRSLDYSEYIGMPFGLWKQLSLMIFTLVRLATLEDPAWDTYQVRRAVDLPGLLNHVSTSMSQVANLAPWKQNADNVHSRSSKLVATLTTWSKSVYDGTIPSAPIIIPNPPFAPPAKETGTAMDANHNLNNNNNSNNSNNSNNPLLMINDGAQQVQSETAAAAAFAQQQQDQQGQNLLVPELFPYFNQEPWTNDGFGFWGLWNGGRATMG</sequence>
<evidence type="ECO:0000256" key="2">
    <source>
        <dbReference type="ARBA" id="ARBA00023015"/>
    </source>
</evidence>
<feature type="domain" description="Zn(2)-C6 fungal-type" evidence="7">
    <location>
        <begin position="24"/>
        <end position="54"/>
    </location>
</feature>
<evidence type="ECO:0000313" key="9">
    <source>
        <dbReference type="Proteomes" id="UP000214365"/>
    </source>
</evidence>
<evidence type="ECO:0000256" key="5">
    <source>
        <dbReference type="ARBA" id="ARBA00023242"/>
    </source>
</evidence>
<keyword evidence="3" id="KW-0238">DNA-binding</keyword>
<dbReference type="InterPro" id="IPR036864">
    <property type="entry name" value="Zn2-C6_fun-type_DNA-bd_sf"/>
</dbReference>
<feature type="compositionally biased region" description="Low complexity" evidence="6">
    <location>
        <begin position="164"/>
        <end position="179"/>
    </location>
</feature>
<proteinExistence type="predicted"/>
<keyword evidence="2" id="KW-0805">Transcription regulation</keyword>
<keyword evidence="9" id="KW-1185">Reference proteome</keyword>
<dbReference type="InterPro" id="IPR051089">
    <property type="entry name" value="prtT"/>
</dbReference>
<reference evidence="8 9" key="1">
    <citation type="submission" date="2015-06" db="EMBL/GenBank/DDBJ databases">
        <title>Talaromyces atroroseus IBT 11181 draft genome.</title>
        <authorList>
            <person name="Rasmussen K.B."/>
            <person name="Rasmussen S."/>
            <person name="Petersen B."/>
            <person name="Sicheritz-Ponten T."/>
            <person name="Mortensen U.H."/>
            <person name="Thrane U."/>
        </authorList>
    </citation>
    <scope>NUCLEOTIDE SEQUENCE [LARGE SCALE GENOMIC DNA]</scope>
    <source>
        <strain evidence="8 9">IBT 11181</strain>
    </source>
</reference>
<dbReference type="OrthoDB" id="1600564at2759"/>
<dbReference type="GO" id="GO:0008270">
    <property type="term" value="F:zinc ion binding"/>
    <property type="evidence" value="ECO:0007669"/>
    <property type="project" value="InterPro"/>
</dbReference>
<dbReference type="RefSeq" id="XP_020122115.1">
    <property type="nucleotide sequence ID" value="XM_020264598.1"/>
</dbReference>
<keyword evidence="4" id="KW-0804">Transcription</keyword>
<dbReference type="PANTHER" id="PTHR31845:SF32">
    <property type="entry name" value="MISCELLANEOUS ZN(II)2CYS6 TRANSCRIPTION FACTOR (EUROFUNG)-RELATED"/>
    <property type="match status" value="1"/>
</dbReference>
<evidence type="ECO:0000256" key="4">
    <source>
        <dbReference type="ARBA" id="ARBA00023163"/>
    </source>
</evidence>
<keyword evidence="5" id="KW-0539">Nucleus</keyword>
<dbReference type="AlphaFoldDB" id="A0A225AUF3"/>
<dbReference type="STRING" id="1441469.A0A225AUF3"/>
<organism evidence="8 9">
    <name type="scientific">Talaromyces atroroseus</name>
    <dbReference type="NCBI Taxonomy" id="1441469"/>
    <lineage>
        <taxon>Eukaryota</taxon>
        <taxon>Fungi</taxon>
        <taxon>Dikarya</taxon>
        <taxon>Ascomycota</taxon>
        <taxon>Pezizomycotina</taxon>
        <taxon>Eurotiomycetes</taxon>
        <taxon>Eurotiomycetidae</taxon>
        <taxon>Eurotiales</taxon>
        <taxon>Trichocomaceae</taxon>
        <taxon>Talaromyces</taxon>
        <taxon>Talaromyces sect. Trachyspermi</taxon>
    </lineage>
</organism>
<name>A0A225AUF3_TALAT</name>
<evidence type="ECO:0000256" key="6">
    <source>
        <dbReference type="SAM" id="MobiDB-lite"/>
    </source>
</evidence>
<dbReference type="InterPro" id="IPR001138">
    <property type="entry name" value="Zn2Cys6_DnaBD"/>
</dbReference>
<dbReference type="GO" id="GO:0005634">
    <property type="term" value="C:nucleus"/>
    <property type="evidence" value="ECO:0007669"/>
    <property type="project" value="UniProtKB-SubCell"/>
</dbReference>
<dbReference type="GeneID" id="31002299"/>
<protein>
    <recommendedName>
        <fullName evidence="7">Zn(2)-C6 fungal-type domain-containing protein</fullName>
    </recommendedName>
</protein>
<dbReference type="PROSITE" id="PS00463">
    <property type="entry name" value="ZN2_CY6_FUNGAL_1"/>
    <property type="match status" value="1"/>
</dbReference>
<feature type="region of interest" description="Disordered" evidence="6">
    <location>
        <begin position="117"/>
        <end position="182"/>
    </location>
</feature>
<evidence type="ECO:0000313" key="8">
    <source>
        <dbReference type="EMBL" id="OKL61994.1"/>
    </source>
</evidence>
<evidence type="ECO:0000256" key="1">
    <source>
        <dbReference type="ARBA" id="ARBA00004123"/>
    </source>
</evidence>
<dbReference type="Proteomes" id="UP000214365">
    <property type="component" value="Unassembled WGS sequence"/>
</dbReference>
<comment type="caution">
    <text evidence="8">The sequence shown here is derived from an EMBL/GenBank/DDBJ whole genome shotgun (WGS) entry which is preliminary data.</text>
</comment>
<dbReference type="GO" id="GO:0000976">
    <property type="term" value="F:transcription cis-regulatory region binding"/>
    <property type="evidence" value="ECO:0007669"/>
    <property type="project" value="TreeGrafter"/>
</dbReference>
<accession>A0A225AUF3</accession>
<comment type="subcellular location">
    <subcellularLocation>
        <location evidence="1">Nucleus</location>
    </subcellularLocation>
</comment>
<dbReference type="PANTHER" id="PTHR31845">
    <property type="entry name" value="FINGER DOMAIN PROTEIN, PUTATIVE-RELATED"/>
    <property type="match status" value="1"/>
</dbReference>
<dbReference type="EMBL" id="LFMY01000003">
    <property type="protein sequence ID" value="OKL61994.1"/>
    <property type="molecule type" value="Genomic_DNA"/>
</dbReference>
<dbReference type="GO" id="GO:0000981">
    <property type="term" value="F:DNA-binding transcription factor activity, RNA polymerase II-specific"/>
    <property type="evidence" value="ECO:0007669"/>
    <property type="project" value="InterPro"/>
</dbReference>
<feature type="compositionally biased region" description="Low complexity" evidence="6">
    <location>
        <begin position="117"/>
        <end position="134"/>
    </location>
</feature>
<gene>
    <name evidence="8" type="ORF">UA08_02544</name>
</gene>
<dbReference type="Gene3D" id="4.10.240.10">
    <property type="entry name" value="Zn(2)-C6 fungal-type DNA-binding domain"/>
    <property type="match status" value="1"/>
</dbReference>
<feature type="region of interest" description="Disordered" evidence="6">
    <location>
        <begin position="545"/>
        <end position="574"/>
    </location>
</feature>
<feature type="compositionally biased region" description="Low complexity" evidence="6">
    <location>
        <begin position="554"/>
        <end position="571"/>
    </location>
</feature>
<evidence type="ECO:0000256" key="3">
    <source>
        <dbReference type="ARBA" id="ARBA00023125"/>
    </source>
</evidence>
<evidence type="ECO:0000259" key="7">
    <source>
        <dbReference type="PROSITE" id="PS00463"/>
    </source>
</evidence>